<evidence type="ECO:0000256" key="4">
    <source>
        <dbReference type="ARBA" id="ARBA00022964"/>
    </source>
</evidence>
<evidence type="ECO:0000256" key="1">
    <source>
        <dbReference type="ARBA" id="ARBA00001954"/>
    </source>
</evidence>
<dbReference type="AlphaFoldDB" id="A0A8H6P5H7"/>
<dbReference type="InterPro" id="IPR042098">
    <property type="entry name" value="TauD-like_sf"/>
</dbReference>
<evidence type="ECO:0000313" key="9">
    <source>
        <dbReference type="EMBL" id="KAF7155505.1"/>
    </source>
</evidence>
<keyword evidence="3" id="KW-0479">Metal-binding</keyword>
<proteinExistence type="inferred from homology"/>
<dbReference type="GO" id="GO:0046872">
    <property type="term" value="F:metal ion binding"/>
    <property type="evidence" value="ECO:0007669"/>
    <property type="project" value="UniProtKB-KW"/>
</dbReference>
<keyword evidence="10" id="KW-1185">Reference proteome</keyword>
<dbReference type="PANTHER" id="PTHR30468:SF10">
    <property type="entry name" value="TAUD_TFDA-LIKE DOMAIN-CONTAINING PROTEIN"/>
    <property type="match status" value="1"/>
</dbReference>
<dbReference type="GO" id="GO:0016706">
    <property type="term" value="F:2-oxoglutarate-dependent dioxygenase activity"/>
    <property type="evidence" value="ECO:0007669"/>
    <property type="project" value="TreeGrafter"/>
</dbReference>
<evidence type="ECO:0000313" key="10">
    <source>
        <dbReference type="Proteomes" id="UP000630445"/>
    </source>
</evidence>
<comment type="cofactor">
    <cofactor evidence="1">
        <name>Fe(2+)</name>
        <dbReference type="ChEBI" id="CHEBI:29033"/>
    </cofactor>
</comment>
<dbReference type="EMBL" id="JACBAF010002319">
    <property type="protein sequence ID" value="KAF7155505.1"/>
    <property type="molecule type" value="Genomic_DNA"/>
</dbReference>
<keyword evidence="4" id="KW-0223">Dioxygenase</keyword>
<dbReference type="InterPro" id="IPR003819">
    <property type="entry name" value="TauD/TfdA-like"/>
</dbReference>
<dbReference type="GO" id="GO:0005737">
    <property type="term" value="C:cytoplasm"/>
    <property type="evidence" value="ECO:0007669"/>
    <property type="project" value="TreeGrafter"/>
</dbReference>
<comment type="caution">
    <text evidence="8">The sequence shown here is derived from an EMBL/GenBank/DDBJ whole genome shotgun (WGS) entry which is preliminary data.</text>
</comment>
<evidence type="ECO:0000256" key="2">
    <source>
        <dbReference type="ARBA" id="ARBA00005896"/>
    </source>
</evidence>
<evidence type="ECO:0000259" key="7">
    <source>
        <dbReference type="Pfam" id="PF02668"/>
    </source>
</evidence>
<gene>
    <name evidence="8" type="ORF">CNMCM5793_007436</name>
    <name evidence="9" type="ORF">CNMCM6106_004651</name>
</gene>
<dbReference type="Proteomes" id="UP000630445">
    <property type="component" value="Unassembled WGS sequence"/>
</dbReference>
<evidence type="ECO:0000256" key="3">
    <source>
        <dbReference type="ARBA" id="ARBA00022723"/>
    </source>
</evidence>
<feature type="domain" description="TauD/TfdA-like" evidence="7">
    <location>
        <begin position="68"/>
        <end position="338"/>
    </location>
</feature>
<evidence type="ECO:0000313" key="8">
    <source>
        <dbReference type="EMBL" id="KAF7118060.1"/>
    </source>
</evidence>
<dbReference type="InterPro" id="IPR051323">
    <property type="entry name" value="AtsK-like"/>
</dbReference>
<dbReference type="OrthoDB" id="10257314at2759"/>
<dbReference type="Proteomes" id="UP000662466">
    <property type="component" value="Unassembled WGS sequence"/>
</dbReference>
<name>A0A8H6P5H7_9EURO</name>
<protein>
    <recommendedName>
        <fullName evidence="7">TauD/TfdA-like domain-containing protein</fullName>
    </recommendedName>
</protein>
<dbReference type="PANTHER" id="PTHR30468">
    <property type="entry name" value="ALPHA-KETOGLUTARATE-DEPENDENT SULFONATE DIOXYGENASE"/>
    <property type="match status" value="1"/>
</dbReference>
<keyword evidence="5" id="KW-0560">Oxidoreductase</keyword>
<sequence length="374" mass="42132">MTVPTKPNPEAPSRIHSTGSLDEYKPVMLTPVIGNEFIKGSVNIVDDILHAPNADQRIRDLAVMSKQFPDLLLCQTLKTDVLKVAERGVVFFRAQHNLTNDLQKELISRMGQLTARPSDHGLHTHPIYMSDRDFSDRDPEISTIDSAALKKVWKGNSGTRAAVWHSDISFEPAPADFTCLRLTKLPETGGDTLWASGYEMYDRISKPYRAFLETLTTTHVADAFHRASAAGKFELYEKPRGSPLNVGAELSATHPVVRTNPITGWKSIYCVGFPVLKKVNGLTVRESENLFNYFHDLITYGHDLQVRFKWHEVNDIAIWDNRSVFHCATFDFDGFGDRSGNRAVGVGEVPYFDRSSKSRREDLGIEDTIPPFHW</sequence>
<dbReference type="Gene3D" id="3.60.130.10">
    <property type="entry name" value="Clavaminate synthase-like"/>
    <property type="match status" value="1"/>
</dbReference>
<dbReference type="Pfam" id="PF02668">
    <property type="entry name" value="TauD"/>
    <property type="match status" value="1"/>
</dbReference>
<dbReference type="SUPFAM" id="SSF51197">
    <property type="entry name" value="Clavaminate synthase-like"/>
    <property type="match status" value="1"/>
</dbReference>
<evidence type="ECO:0000256" key="6">
    <source>
        <dbReference type="ARBA" id="ARBA00023004"/>
    </source>
</evidence>
<reference evidence="8" key="1">
    <citation type="submission" date="2020-06" db="EMBL/GenBank/DDBJ databases">
        <title>Draft genome sequences of strains closely related to Aspergillus parafelis and Aspergillus hiratsukae.</title>
        <authorList>
            <person name="Dos Santos R.A.C."/>
            <person name="Rivero-Menendez O."/>
            <person name="Steenwyk J.L."/>
            <person name="Mead M.E."/>
            <person name="Goldman G.H."/>
            <person name="Alastruey-Izquierdo A."/>
            <person name="Rokas A."/>
        </authorList>
    </citation>
    <scope>NUCLEOTIDE SEQUENCE</scope>
    <source>
        <strain evidence="8">CNM-CM5793</strain>
        <strain evidence="9">CNM-CM6106</strain>
    </source>
</reference>
<accession>A0A8H6P5H7</accession>
<keyword evidence="6" id="KW-0408">Iron</keyword>
<dbReference type="EMBL" id="JACBAD010002077">
    <property type="protein sequence ID" value="KAF7118060.1"/>
    <property type="molecule type" value="Genomic_DNA"/>
</dbReference>
<organism evidence="8 10">
    <name type="scientific">Aspergillus hiratsukae</name>
    <dbReference type="NCBI Taxonomy" id="1194566"/>
    <lineage>
        <taxon>Eukaryota</taxon>
        <taxon>Fungi</taxon>
        <taxon>Dikarya</taxon>
        <taxon>Ascomycota</taxon>
        <taxon>Pezizomycotina</taxon>
        <taxon>Eurotiomycetes</taxon>
        <taxon>Eurotiomycetidae</taxon>
        <taxon>Eurotiales</taxon>
        <taxon>Aspergillaceae</taxon>
        <taxon>Aspergillus</taxon>
        <taxon>Aspergillus subgen. Fumigati</taxon>
    </lineage>
</organism>
<comment type="similarity">
    <text evidence="2">Belongs to the TfdA dioxygenase family.</text>
</comment>
<evidence type="ECO:0000256" key="5">
    <source>
        <dbReference type="ARBA" id="ARBA00023002"/>
    </source>
</evidence>